<evidence type="ECO:0000313" key="16">
    <source>
        <dbReference type="EMBL" id="KAG6387349.1"/>
    </source>
</evidence>
<evidence type="ECO:0000256" key="14">
    <source>
        <dbReference type="SAM" id="SignalP"/>
    </source>
</evidence>
<evidence type="ECO:0000256" key="2">
    <source>
        <dbReference type="ARBA" id="ARBA00022527"/>
    </source>
</evidence>
<proteinExistence type="predicted"/>
<evidence type="ECO:0000256" key="4">
    <source>
        <dbReference type="ARBA" id="ARBA00022692"/>
    </source>
</evidence>
<evidence type="ECO:0000256" key="13">
    <source>
        <dbReference type="SAM" id="Phobius"/>
    </source>
</evidence>
<evidence type="ECO:0000256" key="7">
    <source>
        <dbReference type="ARBA" id="ARBA00022777"/>
    </source>
</evidence>
<evidence type="ECO:0000256" key="12">
    <source>
        <dbReference type="PROSITE-ProRule" id="PRU10141"/>
    </source>
</evidence>
<evidence type="ECO:0000256" key="6">
    <source>
        <dbReference type="ARBA" id="ARBA00022741"/>
    </source>
</evidence>
<dbReference type="Gene3D" id="3.30.530.20">
    <property type="match status" value="1"/>
</dbReference>
<dbReference type="Pfam" id="PF00407">
    <property type="entry name" value="Bet_v_1"/>
    <property type="match status" value="1"/>
</dbReference>
<evidence type="ECO:0000256" key="1">
    <source>
        <dbReference type="ARBA" id="ARBA00004479"/>
    </source>
</evidence>
<dbReference type="FunFam" id="3.30.200.20:FF:000039">
    <property type="entry name" value="receptor-like protein kinase FERONIA"/>
    <property type="match status" value="1"/>
</dbReference>
<reference evidence="16" key="2">
    <citation type="submission" date="2020-08" db="EMBL/GenBank/DDBJ databases">
        <title>Plant Genome Project.</title>
        <authorList>
            <person name="Zhang R.-G."/>
        </authorList>
    </citation>
    <scope>NUCLEOTIDE SEQUENCE</scope>
    <source>
        <strain evidence="16">Huo1</strain>
        <tissue evidence="16">Leaf</tissue>
    </source>
</reference>
<dbReference type="PANTHER" id="PTHR34590">
    <property type="entry name" value="OS03G0124300 PROTEIN-RELATED"/>
    <property type="match status" value="1"/>
</dbReference>
<dbReference type="GO" id="GO:0004674">
    <property type="term" value="F:protein serine/threonine kinase activity"/>
    <property type="evidence" value="ECO:0007669"/>
    <property type="project" value="UniProtKB-KW"/>
</dbReference>
<feature type="signal peptide" evidence="14">
    <location>
        <begin position="1"/>
        <end position="19"/>
    </location>
</feature>
<keyword evidence="11" id="KW-0325">Glycoprotein</keyword>
<protein>
    <recommendedName>
        <fullName evidence="15">Tyrosine-protein kinase catalytic domain-containing protein</fullName>
    </recommendedName>
</protein>
<comment type="caution">
    <text evidence="16">The sequence shown here is derived from an EMBL/GenBank/DDBJ whole genome shotgun (WGS) entry which is preliminary data.</text>
</comment>
<accession>A0A8X8W3S7</accession>
<dbReference type="InterPro" id="IPR011009">
    <property type="entry name" value="Kinase-like_dom_sf"/>
</dbReference>
<dbReference type="SMART" id="SM00219">
    <property type="entry name" value="TyrKc"/>
    <property type="match status" value="1"/>
</dbReference>
<keyword evidence="2" id="KW-0723">Serine/threonine-protein kinase</keyword>
<evidence type="ECO:0000259" key="15">
    <source>
        <dbReference type="SMART" id="SM00219"/>
    </source>
</evidence>
<evidence type="ECO:0000256" key="11">
    <source>
        <dbReference type="ARBA" id="ARBA00023180"/>
    </source>
</evidence>
<keyword evidence="17" id="KW-1185">Reference proteome</keyword>
<evidence type="ECO:0000256" key="9">
    <source>
        <dbReference type="ARBA" id="ARBA00022989"/>
    </source>
</evidence>
<dbReference type="GO" id="GO:0005524">
    <property type="term" value="F:ATP binding"/>
    <property type="evidence" value="ECO:0007669"/>
    <property type="project" value="UniProtKB-UniRule"/>
</dbReference>
<keyword evidence="6 12" id="KW-0547">Nucleotide-binding</keyword>
<gene>
    <name evidence="16" type="ORF">SASPL_152536</name>
</gene>
<dbReference type="Pfam" id="PF12819">
    <property type="entry name" value="Malectin_like"/>
    <property type="match status" value="1"/>
</dbReference>
<keyword evidence="7" id="KW-0418">Kinase</keyword>
<keyword evidence="9 13" id="KW-1133">Transmembrane helix</keyword>
<dbReference type="InterPro" id="IPR045272">
    <property type="entry name" value="ANXUR1/2-like"/>
</dbReference>
<keyword evidence="4 13" id="KW-0812">Transmembrane</keyword>
<dbReference type="Pfam" id="PF07714">
    <property type="entry name" value="PK_Tyr_Ser-Thr"/>
    <property type="match status" value="1"/>
</dbReference>
<keyword evidence="3" id="KW-0808">Transferase</keyword>
<dbReference type="InterPro" id="IPR024788">
    <property type="entry name" value="Malectin-like_Carb-bd_dom"/>
</dbReference>
<dbReference type="SUPFAM" id="SSF55961">
    <property type="entry name" value="Bet v1-like"/>
    <property type="match status" value="1"/>
</dbReference>
<dbReference type="FunFam" id="2.60.120.430:FF:000005">
    <property type="entry name" value="Putative receptor-like protein kinase"/>
    <property type="match status" value="1"/>
</dbReference>
<dbReference type="GO" id="GO:0004714">
    <property type="term" value="F:transmembrane receptor protein tyrosine kinase activity"/>
    <property type="evidence" value="ECO:0007669"/>
    <property type="project" value="InterPro"/>
</dbReference>
<name>A0A8X8W3S7_SALSN</name>
<dbReference type="InterPro" id="IPR023393">
    <property type="entry name" value="START-like_dom_sf"/>
</dbReference>
<feature type="domain" description="Tyrosine-protein kinase catalytic" evidence="15">
    <location>
        <begin position="490"/>
        <end position="634"/>
    </location>
</feature>
<sequence>MDIVAVFLLCIAASSVSMAAFTPANNYLLACGSSQNVMFLGQTYVPDSSFSLKSRGDSYVAASNSTAPFPLYQSARVFRSTASYRFDIKRQGRHWVRLHFHPLSGQNLTSSSITVVTEDFVLLHNFSFDTYKGSYLFKEYSVSVTSNSLLVTFIPANGSVAFVNAIEVVSAPDSLIPDQASIVSPHGQFDGLSGLALETIYRLNMGGPLITAENDTLSRTWENDAKYLHVNSSASNVSVSPLNIKYGDAVAPEIAPNYVYATAQTMGDASVSNVNFNITWVVQVDPSFSYFLRVHFCDIVSKSLNSLIFNLYINTDIAVGSLDLSNKAGNLDVPYYTDFVSKVPADSDTLTVSVGPDVNADFPNAILNGLEIMKISNDAKSLTGSLPVETLLVLPPKKHKTGTIIGSVVGAVVALLLCGLCYFCLVARRSKEANQGSSWLPLPLYGNSLTMTKMSTVSQKSGTASCISLGSSNLGRFFTFQEIMDATNKFDEGMLLGVGGFGRVYKGTLEDGTRVAVKRGNPRSEQGIAEFRTEIEMLSKLRHRHLVSLIGYCDEQSEMILVPALNPVLPREQVNIAEWAMTWQKKGMLDHIMDKNLVGKVNSASLKKFGETAEKCLAEHGVDRPSMGDVLWNLEYALQLEETTSALMEPDDNSTNHIPGIALTPLEPFDNSVSMIDGVNSGTDDDAATSAVFSQLVNPRGRVNKAFVRRKKGAMKREEKGQVKVCVGIDLLWGALVNDLSALLPILIPNLVMEGEMLQGDGRLGTVYHFKFGTGVPNMSYQKEEIVELDESVHRIGLQVIEGGRLGLGFTYYKNTFQLTATGDSETLVDATVDYETERQETNAPPGETVTTGIAFIKELEAFLLKQESN</sequence>
<feature type="binding site" evidence="12">
    <location>
        <position position="518"/>
    </location>
    <ligand>
        <name>ATP</name>
        <dbReference type="ChEBI" id="CHEBI:30616"/>
    </ligand>
</feature>
<dbReference type="AlphaFoldDB" id="A0A8X8W3S7"/>
<dbReference type="PANTHER" id="PTHR34590:SF10">
    <property type="entry name" value="RECEPTOR-LIKE PROTEIN KINASE HERK 1"/>
    <property type="match status" value="1"/>
</dbReference>
<evidence type="ECO:0000256" key="3">
    <source>
        <dbReference type="ARBA" id="ARBA00022679"/>
    </source>
</evidence>
<feature type="transmembrane region" description="Helical" evidence="13">
    <location>
        <begin position="404"/>
        <end position="425"/>
    </location>
</feature>
<dbReference type="PROSITE" id="PS00107">
    <property type="entry name" value="PROTEIN_KINASE_ATP"/>
    <property type="match status" value="1"/>
</dbReference>
<keyword evidence="10 13" id="KW-0472">Membrane</keyword>
<dbReference type="Gene3D" id="1.10.510.10">
    <property type="entry name" value="Transferase(Phosphotransferase) domain 1"/>
    <property type="match status" value="1"/>
</dbReference>
<evidence type="ECO:0000256" key="10">
    <source>
        <dbReference type="ARBA" id="ARBA00023136"/>
    </source>
</evidence>
<dbReference type="Gene3D" id="2.60.120.430">
    <property type="entry name" value="Galactose-binding lectin"/>
    <property type="match status" value="2"/>
</dbReference>
<dbReference type="Gene3D" id="3.30.200.20">
    <property type="entry name" value="Phosphorylase Kinase, domain 1"/>
    <property type="match status" value="1"/>
</dbReference>
<dbReference type="GO" id="GO:0016020">
    <property type="term" value="C:membrane"/>
    <property type="evidence" value="ECO:0007669"/>
    <property type="project" value="UniProtKB-SubCell"/>
</dbReference>
<reference evidence="16" key="1">
    <citation type="submission" date="2018-01" db="EMBL/GenBank/DDBJ databases">
        <authorList>
            <person name="Mao J.F."/>
        </authorList>
    </citation>
    <scope>NUCLEOTIDE SEQUENCE</scope>
    <source>
        <strain evidence="16">Huo1</strain>
        <tissue evidence="16">Leaf</tissue>
    </source>
</reference>
<dbReference type="InterPro" id="IPR017441">
    <property type="entry name" value="Protein_kinase_ATP_BS"/>
</dbReference>
<organism evidence="16">
    <name type="scientific">Salvia splendens</name>
    <name type="common">Scarlet sage</name>
    <dbReference type="NCBI Taxonomy" id="180675"/>
    <lineage>
        <taxon>Eukaryota</taxon>
        <taxon>Viridiplantae</taxon>
        <taxon>Streptophyta</taxon>
        <taxon>Embryophyta</taxon>
        <taxon>Tracheophyta</taxon>
        <taxon>Spermatophyta</taxon>
        <taxon>Magnoliopsida</taxon>
        <taxon>eudicotyledons</taxon>
        <taxon>Gunneridae</taxon>
        <taxon>Pentapetalae</taxon>
        <taxon>asterids</taxon>
        <taxon>lamiids</taxon>
        <taxon>Lamiales</taxon>
        <taxon>Lamiaceae</taxon>
        <taxon>Nepetoideae</taxon>
        <taxon>Mentheae</taxon>
        <taxon>Salviinae</taxon>
        <taxon>Salvia</taxon>
        <taxon>Salvia subgen. Calosphace</taxon>
        <taxon>core Calosphace</taxon>
    </lineage>
</organism>
<feature type="chain" id="PRO_5036469474" description="Tyrosine-protein kinase catalytic domain-containing protein" evidence="14">
    <location>
        <begin position="20"/>
        <end position="870"/>
    </location>
</feature>
<dbReference type="InterPro" id="IPR000916">
    <property type="entry name" value="Bet_v_I/MLP"/>
</dbReference>
<keyword evidence="5 14" id="KW-0732">Signal</keyword>
<keyword evidence="8 12" id="KW-0067">ATP-binding</keyword>
<dbReference type="InterPro" id="IPR001245">
    <property type="entry name" value="Ser-Thr/Tyr_kinase_cat_dom"/>
</dbReference>
<evidence type="ECO:0000256" key="8">
    <source>
        <dbReference type="ARBA" id="ARBA00022840"/>
    </source>
</evidence>
<dbReference type="EMBL" id="PNBA02000021">
    <property type="protein sequence ID" value="KAG6387349.1"/>
    <property type="molecule type" value="Genomic_DNA"/>
</dbReference>
<dbReference type="FunFam" id="2.60.120.430:FF:000001">
    <property type="entry name" value="Receptor-like protein kinase FERONIA"/>
    <property type="match status" value="1"/>
</dbReference>
<dbReference type="SUPFAM" id="SSF56112">
    <property type="entry name" value="Protein kinase-like (PK-like)"/>
    <property type="match status" value="1"/>
</dbReference>
<dbReference type="InterPro" id="IPR020635">
    <property type="entry name" value="Tyr_kinase_cat_dom"/>
</dbReference>
<evidence type="ECO:0000313" key="17">
    <source>
        <dbReference type="Proteomes" id="UP000298416"/>
    </source>
</evidence>
<evidence type="ECO:0000256" key="5">
    <source>
        <dbReference type="ARBA" id="ARBA00022729"/>
    </source>
</evidence>
<dbReference type="GO" id="GO:0006952">
    <property type="term" value="P:defense response"/>
    <property type="evidence" value="ECO:0007669"/>
    <property type="project" value="InterPro"/>
</dbReference>
<dbReference type="Proteomes" id="UP000298416">
    <property type="component" value="Unassembled WGS sequence"/>
</dbReference>
<dbReference type="CDD" id="cd07816">
    <property type="entry name" value="Bet_v1-like"/>
    <property type="match status" value="1"/>
</dbReference>
<comment type="subcellular location">
    <subcellularLocation>
        <location evidence="1">Membrane</location>
        <topology evidence="1">Single-pass type I membrane protein</topology>
    </subcellularLocation>
</comment>